<evidence type="ECO:0000256" key="8">
    <source>
        <dbReference type="ARBA" id="ARBA00023136"/>
    </source>
</evidence>
<evidence type="ECO:0000256" key="6">
    <source>
        <dbReference type="ARBA" id="ARBA00022989"/>
    </source>
</evidence>
<keyword evidence="8 9" id="KW-0472">Membrane</keyword>
<comment type="subcellular location">
    <subcellularLocation>
        <location evidence="1">Membrane</location>
        <topology evidence="1">Multi-pass membrane protein</topology>
    </subcellularLocation>
</comment>
<evidence type="ECO:0000256" key="4">
    <source>
        <dbReference type="ARBA" id="ARBA00022692"/>
    </source>
</evidence>
<feature type="transmembrane region" description="Helical" evidence="9">
    <location>
        <begin position="367"/>
        <end position="390"/>
    </location>
</feature>
<gene>
    <name evidence="11" type="ORF">Asulf_00237</name>
</gene>
<feature type="transmembrane region" description="Helical" evidence="9">
    <location>
        <begin position="14"/>
        <end position="40"/>
    </location>
</feature>
<feature type="transmembrane region" description="Helical" evidence="9">
    <location>
        <begin position="124"/>
        <end position="150"/>
    </location>
</feature>
<evidence type="ECO:0000256" key="5">
    <source>
        <dbReference type="ARBA" id="ARBA00022842"/>
    </source>
</evidence>
<dbReference type="Pfam" id="PF01769">
    <property type="entry name" value="MgtE"/>
    <property type="match status" value="2"/>
</dbReference>
<evidence type="ECO:0000256" key="2">
    <source>
        <dbReference type="ARBA" id="ARBA00009749"/>
    </source>
</evidence>
<accession>N0BIH8</accession>
<keyword evidence="7" id="KW-0406">Ion transport</keyword>
<evidence type="ECO:0000256" key="3">
    <source>
        <dbReference type="ARBA" id="ARBA00022448"/>
    </source>
</evidence>
<dbReference type="GO" id="GO:0016020">
    <property type="term" value="C:membrane"/>
    <property type="evidence" value="ECO:0007669"/>
    <property type="project" value="UniProtKB-SubCell"/>
</dbReference>
<feature type="transmembrane region" description="Helical" evidence="9">
    <location>
        <begin position="223"/>
        <end position="242"/>
    </location>
</feature>
<dbReference type="PANTHER" id="PTHR16228">
    <property type="entry name" value="DIVALENT CATION TRANSPORTER SOLUTE CARRIER FAMILY 41"/>
    <property type="match status" value="1"/>
</dbReference>
<feature type="transmembrane region" description="Helical" evidence="9">
    <location>
        <begin position="46"/>
        <end position="70"/>
    </location>
</feature>
<feature type="domain" description="SLC41A/MgtE integral membrane" evidence="10">
    <location>
        <begin position="55"/>
        <end position="181"/>
    </location>
</feature>
<dbReference type="KEGG" id="ast:Asulf_00237"/>
<dbReference type="RefSeq" id="WP_015589870.1">
    <property type="nucleotide sequence ID" value="NC_021169.1"/>
</dbReference>
<feature type="transmembrane region" description="Helical" evidence="9">
    <location>
        <begin position="162"/>
        <end position="185"/>
    </location>
</feature>
<feature type="transmembrane region" description="Helical" evidence="9">
    <location>
        <begin position="91"/>
        <end position="112"/>
    </location>
</feature>
<dbReference type="OrthoDB" id="86118at2157"/>
<dbReference type="SUPFAM" id="SSF161093">
    <property type="entry name" value="MgtE membrane domain-like"/>
    <property type="match status" value="2"/>
</dbReference>
<feature type="transmembrane region" description="Helical" evidence="9">
    <location>
        <begin position="298"/>
        <end position="320"/>
    </location>
</feature>
<dbReference type="AlphaFoldDB" id="N0BIH8"/>
<feature type="transmembrane region" description="Helical" evidence="9">
    <location>
        <begin position="332"/>
        <end position="355"/>
    </location>
</feature>
<dbReference type="EMBL" id="CP005290">
    <property type="protein sequence ID" value="AGK60271.1"/>
    <property type="molecule type" value="Genomic_DNA"/>
</dbReference>
<keyword evidence="6 9" id="KW-1133">Transmembrane helix</keyword>
<name>N0BIH8_9EURY</name>
<dbReference type="Gene3D" id="1.10.357.20">
    <property type="entry name" value="SLC41 divalent cation transporters, integral membrane domain"/>
    <property type="match status" value="2"/>
</dbReference>
<dbReference type="STRING" id="387631.Asulf_00237"/>
<dbReference type="Proteomes" id="UP000013307">
    <property type="component" value="Chromosome"/>
</dbReference>
<keyword evidence="12" id="KW-1185">Reference proteome</keyword>
<evidence type="ECO:0000313" key="12">
    <source>
        <dbReference type="Proteomes" id="UP000013307"/>
    </source>
</evidence>
<keyword evidence="3" id="KW-0813">Transport</keyword>
<evidence type="ECO:0000256" key="9">
    <source>
        <dbReference type="SAM" id="Phobius"/>
    </source>
</evidence>
<dbReference type="InterPro" id="IPR045349">
    <property type="entry name" value="SLC41A1-3"/>
</dbReference>
<protein>
    <submittedName>
        <fullName evidence="11">Permease, similar to cation transporter</fullName>
    </submittedName>
</protein>
<reference evidence="11 12" key="1">
    <citation type="journal article" date="2013" name="Genome Announc.">
        <title>Complete Genome Sequence of the Thermophilic and Facultatively Chemolithoautotrophic Sulfate Reducer Archaeoglobus sulfaticallidus Strain PM70-1T.</title>
        <authorList>
            <person name="Stokke R."/>
            <person name="Hocking W.P."/>
            <person name="Steinsbu B.O."/>
            <person name="Steen I.H."/>
        </authorList>
    </citation>
    <scope>NUCLEOTIDE SEQUENCE [LARGE SCALE GENOMIC DNA]</scope>
    <source>
        <strain evidence="11">PM70-1</strain>
    </source>
</reference>
<keyword evidence="4 9" id="KW-0812">Transmembrane</keyword>
<dbReference type="InterPro" id="IPR036739">
    <property type="entry name" value="SLC41_membr_dom_sf"/>
</dbReference>
<comment type="similarity">
    <text evidence="2">Belongs to the SLC41A transporter family.</text>
</comment>
<feature type="domain" description="SLC41A/MgtE integral membrane" evidence="10">
    <location>
        <begin position="260"/>
        <end position="385"/>
    </location>
</feature>
<sequence length="391" mass="42449">MITHPTNGSRLKEAILISFPFLIVCVVLDFFAGAFLGSFFDKIMNHYPIILVILPGLMGLRGNIFGAMANRFSTLLYLGEMEPRIRKNRRISSNIFLSLILSMLPVVILWAVGSLKVMDFSIAIVVFLIAISSTIFASLILAYSTALVTVIPFRKGTDPNSIAPPVITSIADLVTIPLLVGFMLLYEVSGITFYSLTLSAFMLFAYMLIAVKLGMDEKRALKEMITIIAGLAAISAISGGILESYSDVIYASTIFSVMYPAILDSSGNYGSIIGAKTSTMLHLGEIGKPLDRKIVYEILIYSMTGIPLAVIMNSLATLIVKVTLGKTVGLVPIFLLLYPIFLLFVMTIAHLIAIVSEKVGFDPDNTTVPVITTIADMIGTAFTVVMAFLLL</sequence>
<keyword evidence="5" id="KW-0460">Magnesium</keyword>
<evidence type="ECO:0000256" key="7">
    <source>
        <dbReference type="ARBA" id="ARBA00023065"/>
    </source>
</evidence>
<dbReference type="GeneID" id="15391883"/>
<dbReference type="GO" id="GO:0008324">
    <property type="term" value="F:monoatomic cation transmembrane transporter activity"/>
    <property type="evidence" value="ECO:0007669"/>
    <property type="project" value="InterPro"/>
</dbReference>
<evidence type="ECO:0000256" key="1">
    <source>
        <dbReference type="ARBA" id="ARBA00004141"/>
    </source>
</evidence>
<dbReference type="HOGENOM" id="CLU_054505_0_0_2"/>
<organism evidence="11 12">
    <name type="scientific">Archaeoglobus sulfaticallidus PM70-1</name>
    <dbReference type="NCBI Taxonomy" id="387631"/>
    <lineage>
        <taxon>Archaea</taxon>
        <taxon>Methanobacteriati</taxon>
        <taxon>Methanobacteriota</taxon>
        <taxon>Archaeoglobi</taxon>
        <taxon>Archaeoglobales</taxon>
        <taxon>Archaeoglobaceae</taxon>
        <taxon>Archaeoglobus</taxon>
    </lineage>
</organism>
<proteinExistence type="inferred from homology"/>
<dbReference type="InterPro" id="IPR006667">
    <property type="entry name" value="SLC41_membr_dom"/>
</dbReference>
<evidence type="ECO:0000259" key="10">
    <source>
        <dbReference type="Pfam" id="PF01769"/>
    </source>
</evidence>
<evidence type="ECO:0000313" key="11">
    <source>
        <dbReference type="EMBL" id="AGK60271.1"/>
    </source>
</evidence>
<dbReference type="eggNOG" id="arCOG00624">
    <property type="taxonomic scope" value="Archaea"/>
</dbReference>
<feature type="transmembrane region" description="Helical" evidence="9">
    <location>
        <begin position="191"/>
        <end position="211"/>
    </location>
</feature>
<dbReference type="PANTHER" id="PTHR16228:SF7">
    <property type="entry name" value="SLC41A_MGTE INTEGRAL MEMBRANE DOMAIN-CONTAINING PROTEIN"/>
    <property type="match status" value="1"/>
</dbReference>